<keyword evidence="3" id="KW-1185">Reference proteome</keyword>
<sequence length="311" mass="34809">MKVEGGSPRASKERQPKLVVGRLAEGPKSKNKRFPAFEVKVLALSEMFERYTTHKSKRPVHEEHKLCISSTLHIIRTRITFKSGRPPSYNLDPTAAGKALAEPREHPSTRFWSWVLGRQVSSGALRDLFRKFTQLNPFGAERKSAELVRPRKRLRASVCTLQTDSACRTISSASSRRMSTHGQARISSTGTVATLQHSELVSPNEKPILLTSLYHNSPPMLKCIQVTANSERRRWIRKGENVVEALHAIGGWSARKNILPPSPTLISVTSSKDEEDGYTLEYDLGVFFVPEPPAESLHDAISRPNRTHTLS</sequence>
<dbReference type="Proteomes" id="UP001465976">
    <property type="component" value="Unassembled WGS sequence"/>
</dbReference>
<reference evidence="2 3" key="1">
    <citation type="submission" date="2024-02" db="EMBL/GenBank/DDBJ databases">
        <title>A draft genome for the cacao thread blight pathogen Marasmius crinis-equi.</title>
        <authorList>
            <person name="Cohen S.P."/>
            <person name="Baruah I.K."/>
            <person name="Amoako-Attah I."/>
            <person name="Bukari Y."/>
            <person name="Meinhardt L.W."/>
            <person name="Bailey B.A."/>
        </authorList>
    </citation>
    <scope>NUCLEOTIDE SEQUENCE [LARGE SCALE GENOMIC DNA]</scope>
    <source>
        <strain evidence="2 3">GH-76</strain>
    </source>
</reference>
<dbReference type="EMBL" id="JBAHYK010001529">
    <property type="protein sequence ID" value="KAL0567673.1"/>
    <property type="molecule type" value="Genomic_DNA"/>
</dbReference>
<protein>
    <submittedName>
        <fullName evidence="2">Uncharacterized protein</fullName>
    </submittedName>
</protein>
<proteinExistence type="predicted"/>
<name>A0ABR3EXN0_9AGAR</name>
<evidence type="ECO:0000313" key="3">
    <source>
        <dbReference type="Proteomes" id="UP001465976"/>
    </source>
</evidence>
<organism evidence="2 3">
    <name type="scientific">Marasmius crinis-equi</name>
    <dbReference type="NCBI Taxonomy" id="585013"/>
    <lineage>
        <taxon>Eukaryota</taxon>
        <taxon>Fungi</taxon>
        <taxon>Dikarya</taxon>
        <taxon>Basidiomycota</taxon>
        <taxon>Agaricomycotina</taxon>
        <taxon>Agaricomycetes</taxon>
        <taxon>Agaricomycetidae</taxon>
        <taxon>Agaricales</taxon>
        <taxon>Marasmiineae</taxon>
        <taxon>Marasmiaceae</taxon>
        <taxon>Marasmius</taxon>
    </lineage>
</organism>
<evidence type="ECO:0000313" key="2">
    <source>
        <dbReference type="EMBL" id="KAL0567673.1"/>
    </source>
</evidence>
<accession>A0ABR3EXN0</accession>
<comment type="caution">
    <text evidence="2">The sequence shown here is derived from an EMBL/GenBank/DDBJ whole genome shotgun (WGS) entry which is preliminary data.</text>
</comment>
<evidence type="ECO:0000256" key="1">
    <source>
        <dbReference type="SAM" id="MobiDB-lite"/>
    </source>
</evidence>
<gene>
    <name evidence="2" type="ORF">V5O48_014320</name>
</gene>
<feature type="region of interest" description="Disordered" evidence="1">
    <location>
        <begin position="1"/>
        <end position="25"/>
    </location>
</feature>